<gene>
    <name evidence="1" type="ORF">GWK16_23275</name>
</gene>
<dbReference type="AlphaFoldDB" id="A0A848EKB2"/>
<proteinExistence type="predicted"/>
<dbReference type="RefSeq" id="WP_170056371.1">
    <property type="nucleotide sequence ID" value="NZ_JABBKX010000012.1"/>
</dbReference>
<evidence type="ECO:0000313" key="1">
    <source>
        <dbReference type="EMBL" id="NMJ44189.1"/>
    </source>
</evidence>
<dbReference type="InterPro" id="IPR011009">
    <property type="entry name" value="Kinase-like_dom_sf"/>
</dbReference>
<reference evidence="1 2" key="1">
    <citation type="submission" date="2020-03" db="EMBL/GenBank/DDBJ databases">
        <authorList>
            <person name="Sun Q."/>
        </authorList>
    </citation>
    <scope>NUCLEOTIDE SEQUENCE [LARGE SCALE GENOMIC DNA]</scope>
    <source>
        <strain evidence="1 2">JC162</strain>
    </source>
</reference>
<dbReference type="PANTHER" id="PTHR43883">
    <property type="entry name" value="SLR0207 PROTEIN"/>
    <property type="match status" value="1"/>
</dbReference>
<evidence type="ECO:0000313" key="2">
    <source>
        <dbReference type="Proteomes" id="UP000548582"/>
    </source>
</evidence>
<dbReference type="Gene3D" id="3.40.50.300">
    <property type="entry name" value="P-loop containing nucleotide triphosphate hydrolases"/>
    <property type="match status" value="1"/>
</dbReference>
<name>A0A848EKB2_9PROT</name>
<dbReference type="SUPFAM" id="SSF56112">
    <property type="entry name" value="Protein kinase-like (PK-like)"/>
    <property type="match status" value="1"/>
</dbReference>
<dbReference type="PANTHER" id="PTHR43883:SF1">
    <property type="entry name" value="GLUCONOKINASE"/>
    <property type="match status" value="1"/>
</dbReference>
<dbReference type="InterPro" id="IPR027417">
    <property type="entry name" value="P-loop_NTPase"/>
</dbReference>
<dbReference type="InterPro" id="IPR052732">
    <property type="entry name" value="Cell-binding_unc_protein"/>
</dbReference>
<organism evidence="1 2">
    <name type="scientific">Neoroseomonas marina</name>
    <dbReference type="NCBI Taxonomy" id="1232220"/>
    <lineage>
        <taxon>Bacteria</taxon>
        <taxon>Pseudomonadati</taxon>
        <taxon>Pseudomonadota</taxon>
        <taxon>Alphaproteobacteria</taxon>
        <taxon>Acetobacterales</taxon>
        <taxon>Acetobacteraceae</taxon>
        <taxon>Neoroseomonas</taxon>
    </lineage>
</organism>
<sequence>MTIPAAQAEAAEFLARLSGAAPVETHISAVYVGRDTAWKMKKAVALGFLDFTRLEDRARFCRRELDLNRPHAPGIYRDVIPLTRGPDGALQDGGDGPVVEWVLRMAPIPAGDFLDRVTPTPGLLDAMADAVAAMHGAAERTPVDAPGTMGAILEGNVPSARRAGLDAPRVDAWAAAARAELARIAPGLAARSGAGFTRRCHGDLHLGNLCLWNGRPTLFDALEFDETLARIDVGYDLAFLLMDLDLRHGRAAANRVLNRYVARTGDAGIVAGLPFWLSMRAMIRAHVEAARGRDWHALLAAAERHLVPAPTRMVAVGGLQGTGKSTLARAIAPLLGRCPGALVLRTDEVRKRRFGLTPEQRLPSEAYAKEVSRAVHAEVFAMARAALAGGQAVIADAVFLDLAQRDAAEAAARDAGVPFDGLWLEAPLDVLRARLAARRGDASDANEAVLLRAAAVDPGPIAWHRIPADEAACTAALVALGMERHSVC</sequence>
<dbReference type="Proteomes" id="UP000548582">
    <property type="component" value="Unassembled WGS sequence"/>
</dbReference>
<keyword evidence="2" id="KW-1185">Reference proteome</keyword>
<comment type="caution">
    <text evidence="1">The sequence shown here is derived from an EMBL/GenBank/DDBJ whole genome shotgun (WGS) entry which is preliminary data.</text>
</comment>
<dbReference type="SUPFAM" id="SSF52540">
    <property type="entry name" value="P-loop containing nucleoside triphosphate hydrolases"/>
    <property type="match status" value="1"/>
</dbReference>
<dbReference type="EMBL" id="JABBKX010000012">
    <property type="protein sequence ID" value="NMJ44189.1"/>
    <property type="molecule type" value="Genomic_DNA"/>
</dbReference>
<accession>A0A848EKB2</accession>
<dbReference type="Gene3D" id="3.90.1200.10">
    <property type="match status" value="1"/>
</dbReference>
<protein>
    <submittedName>
        <fullName evidence="1">AAA family ATPase</fullName>
    </submittedName>
</protein>
<dbReference type="Pfam" id="PF13671">
    <property type="entry name" value="AAA_33"/>
    <property type="match status" value="1"/>
</dbReference>